<feature type="domain" description="Heterokaryon incompatibility" evidence="1">
    <location>
        <begin position="53"/>
        <end position="185"/>
    </location>
</feature>
<gene>
    <name evidence="2" type="ORF">E0L32_002355</name>
</gene>
<evidence type="ECO:0000313" key="3">
    <source>
        <dbReference type="Proteomes" id="UP000319257"/>
    </source>
</evidence>
<dbReference type="Pfam" id="PF06985">
    <property type="entry name" value="HET"/>
    <property type="match status" value="1"/>
</dbReference>
<dbReference type="PANTHER" id="PTHR24148">
    <property type="entry name" value="ANKYRIN REPEAT DOMAIN-CONTAINING PROTEIN 39 HOMOLOG-RELATED"/>
    <property type="match status" value="1"/>
</dbReference>
<organism evidence="2 3">
    <name type="scientific">Thyridium curvatum</name>
    <dbReference type="NCBI Taxonomy" id="1093900"/>
    <lineage>
        <taxon>Eukaryota</taxon>
        <taxon>Fungi</taxon>
        <taxon>Dikarya</taxon>
        <taxon>Ascomycota</taxon>
        <taxon>Pezizomycotina</taxon>
        <taxon>Sordariomycetes</taxon>
        <taxon>Sordariomycetidae</taxon>
        <taxon>Thyridiales</taxon>
        <taxon>Thyridiaceae</taxon>
        <taxon>Thyridium</taxon>
    </lineage>
</organism>
<evidence type="ECO:0000259" key="1">
    <source>
        <dbReference type="Pfam" id="PF06985"/>
    </source>
</evidence>
<accession>A0A507APU2</accession>
<dbReference type="STRING" id="1093900.A0A507APU2"/>
<dbReference type="PANTHER" id="PTHR24148:SF73">
    <property type="entry name" value="HET DOMAIN PROTEIN (AFU_ORTHOLOGUE AFUA_8G01020)"/>
    <property type="match status" value="1"/>
</dbReference>
<dbReference type="RefSeq" id="XP_030988570.1">
    <property type="nucleotide sequence ID" value="XM_031136535.1"/>
</dbReference>
<dbReference type="AlphaFoldDB" id="A0A507APU2"/>
<keyword evidence="3" id="KW-1185">Reference proteome</keyword>
<dbReference type="GeneID" id="41969802"/>
<reference evidence="2 3" key="1">
    <citation type="submission" date="2019-06" db="EMBL/GenBank/DDBJ databases">
        <title>Draft genome sequence of the filamentous fungus Phialemoniopsis curvata isolated from diesel fuel.</title>
        <authorList>
            <person name="Varaljay V.A."/>
            <person name="Lyon W.J."/>
            <person name="Crouch A.L."/>
            <person name="Drake C.E."/>
            <person name="Hollomon J.M."/>
            <person name="Nadeau L.J."/>
            <person name="Nunn H.S."/>
            <person name="Stevenson B.S."/>
            <person name="Bojanowski C.L."/>
            <person name="Crookes-Goodson W.J."/>
        </authorList>
    </citation>
    <scope>NUCLEOTIDE SEQUENCE [LARGE SCALE GENOMIC DNA]</scope>
    <source>
        <strain evidence="2 3">D216</strain>
    </source>
</reference>
<dbReference type="InParanoid" id="A0A507APU2"/>
<evidence type="ECO:0000313" key="2">
    <source>
        <dbReference type="EMBL" id="TPX06859.1"/>
    </source>
</evidence>
<proteinExistence type="predicted"/>
<protein>
    <recommendedName>
        <fullName evidence="1">Heterokaryon incompatibility domain-containing protein</fullName>
    </recommendedName>
</protein>
<comment type="caution">
    <text evidence="2">The sequence shown here is derived from an EMBL/GenBank/DDBJ whole genome shotgun (WGS) entry which is preliminary data.</text>
</comment>
<dbReference type="EMBL" id="SKBQ01000009">
    <property type="protein sequence ID" value="TPX06859.1"/>
    <property type="molecule type" value="Genomic_DNA"/>
</dbReference>
<sequence>MQSLMPYEYAPLQHDSSIRLLLLNPSQDHNADLTGSLLYTTLSEADADIINPYSALSYVWGSPQRSHSIIIDGRRHGITASLDAALRDMRDQSRQHRIWADALCINQDDVEERSRQVRIMGTIYATARNTIIHLGGLTPNVELVFAAAAGTSTRQDEAARREVLTAAALDILQRPWFQRVWVLQELVLSDVPWVQCGRAKVKWDDLAQCLFGRALMDLPKHNQRFKLVHDMAVARGNRWHGNKSLLAHFLTNRRGLGVQEPVDMIFAHVGMASEAHTWRRYVEVDYSTPVRDAYLGAAKYILDQWGVDALLLSAEDDGSGRLRRDGVLPSWVPDWTAKRPAAKARPSDPMPLIVVEDAAPSHSPELHVIVKSSILVHIGRCCGVVEQTCDIPVPTSIPFDAEAVRNARNLLSGLGGLAHNRWQSRRHLATAEEIEEHKRTTTRALAEEFATIAWEGATRQQREKGVMACSQGSTSSLSREQLVAFLSELLLSAAGMAFEQIDIFDEMREYLYATGDSTVLDGRCFARVRGRGWLLVPYGTRAGDVVYRFMNTESRFREEAFILRKWQGPDPVMDSSDYELAQASILRGYLKTALDYPFKHYRLVGQCMVICWSGQRLPSWTFAVLH</sequence>
<dbReference type="Proteomes" id="UP000319257">
    <property type="component" value="Unassembled WGS sequence"/>
</dbReference>
<dbReference type="InterPro" id="IPR052895">
    <property type="entry name" value="HetReg/Transcr_Mod"/>
</dbReference>
<name>A0A507APU2_9PEZI</name>
<dbReference type="InterPro" id="IPR010730">
    <property type="entry name" value="HET"/>
</dbReference>
<dbReference type="OrthoDB" id="20872at2759"/>